<organism evidence="3 4">
    <name type="scientific">Aquisphaera giovannonii</name>
    <dbReference type="NCBI Taxonomy" id="406548"/>
    <lineage>
        <taxon>Bacteria</taxon>
        <taxon>Pseudomonadati</taxon>
        <taxon>Planctomycetota</taxon>
        <taxon>Planctomycetia</taxon>
        <taxon>Isosphaerales</taxon>
        <taxon>Isosphaeraceae</taxon>
        <taxon>Aquisphaera</taxon>
    </lineage>
</organism>
<evidence type="ECO:0000313" key="3">
    <source>
        <dbReference type="EMBL" id="QEH32782.1"/>
    </source>
</evidence>
<dbReference type="KEGG" id="agv:OJF2_12630"/>
<name>A0A5B9VWZ2_9BACT</name>
<dbReference type="InterPro" id="IPR001434">
    <property type="entry name" value="OmcB-like_DUF11"/>
</dbReference>
<accession>A0A5B9VWZ2</accession>
<dbReference type="NCBIfam" id="TIGR01451">
    <property type="entry name" value="B_ant_repeat"/>
    <property type="match status" value="1"/>
</dbReference>
<evidence type="ECO:0000256" key="1">
    <source>
        <dbReference type="SAM" id="MobiDB-lite"/>
    </source>
</evidence>
<feature type="region of interest" description="Disordered" evidence="1">
    <location>
        <begin position="413"/>
        <end position="439"/>
    </location>
</feature>
<feature type="region of interest" description="Disordered" evidence="1">
    <location>
        <begin position="36"/>
        <end position="103"/>
    </location>
</feature>
<feature type="compositionally biased region" description="Low complexity" evidence="1">
    <location>
        <begin position="71"/>
        <end position="81"/>
    </location>
</feature>
<evidence type="ECO:0000259" key="2">
    <source>
        <dbReference type="Pfam" id="PF01345"/>
    </source>
</evidence>
<reference evidence="3 4" key="1">
    <citation type="submission" date="2019-08" db="EMBL/GenBank/DDBJ databases">
        <title>Deep-cultivation of Planctomycetes and their phenomic and genomic characterization uncovers novel biology.</title>
        <authorList>
            <person name="Wiegand S."/>
            <person name="Jogler M."/>
            <person name="Boedeker C."/>
            <person name="Pinto D."/>
            <person name="Vollmers J."/>
            <person name="Rivas-Marin E."/>
            <person name="Kohn T."/>
            <person name="Peeters S.H."/>
            <person name="Heuer A."/>
            <person name="Rast P."/>
            <person name="Oberbeckmann S."/>
            <person name="Bunk B."/>
            <person name="Jeske O."/>
            <person name="Meyerdierks A."/>
            <person name="Storesund J.E."/>
            <person name="Kallscheuer N."/>
            <person name="Luecker S."/>
            <person name="Lage O.M."/>
            <person name="Pohl T."/>
            <person name="Merkel B.J."/>
            <person name="Hornburger P."/>
            <person name="Mueller R.-W."/>
            <person name="Bruemmer F."/>
            <person name="Labrenz M."/>
            <person name="Spormann A.M."/>
            <person name="Op den Camp H."/>
            <person name="Overmann J."/>
            <person name="Amann R."/>
            <person name="Jetten M.S.M."/>
            <person name="Mascher T."/>
            <person name="Medema M.H."/>
            <person name="Devos D.P."/>
            <person name="Kaster A.-K."/>
            <person name="Ovreas L."/>
            <person name="Rohde M."/>
            <person name="Galperin M.Y."/>
            <person name="Jogler C."/>
        </authorList>
    </citation>
    <scope>NUCLEOTIDE SEQUENCE [LARGE SCALE GENOMIC DNA]</scope>
    <source>
        <strain evidence="3 4">OJF2</strain>
    </source>
</reference>
<dbReference type="Pfam" id="PF01345">
    <property type="entry name" value="DUF11"/>
    <property type="match status" value="1"/>
</dbReference>
<dbReference type="Proteomes" id="UP000324233">
    <property type="component" value="Chromosome"/>
</dbReference>
<dbReference type="EMBL" id="CP042997">
    <property type="protein sequence ID" value="QEH32782.1"/>
    <property type="molecule type" value="Genomic_DNA"/>
</dbReference>
<feature type="domain" description="DUF11" evidence="2">
    <location>
        <begin position="521"/>
        <end position="610"/>
    </location>
</feature>
<feature type="compositionally biased region" description="Basic and acidic residues" evidence="1">
    <location>
        <begin position="417"/>
        <end position="429"/>
    </location>
</feature>
<gene>
    <name evidence="3" type="ORF">OJF2_12630</name>
</gene>
<dbReference type="InterPro" id="IPR047589">
    <property type="entry name" value="DUF11_rpt"/>
</dbReference>
<dbReference type="OrthoDB" id="252486at2"/>
<evidence type="ECO:0000313" key="4">
    <source>
        <dbReference type="Proteomes" id="UP000324233"/>
    </source>
</evidence>
<keyword evidence="4" id="KW-1185">Reference proteome</keyword>
<sequence length="614" mass="64263">MSRHGRNRGAEAGRRIAPAALLGLSLVAALCPDKAAAQGPAATPPPPPQTAPAPPEATPGVPLTPGPAPAASPAAAPPGTAVITPEGHAPEAGGPVLSPSTQVVRFDGPPGLGVEVLAPSPMPVPPGDGAGIATVGLERGVGYRLRLTNITERPGAELFPAIEVVGHLHRPREIDPSKYPIRVVFTDEELWGVIDRGRLLTKVIYLEEPEQAIPIKLPKDRIPVVPLNPTEQPLKVAQALGRVMAIVRVGGRRPSVEEIQAGATGDVGLDAIAAVGSTRCPFSSPEGDPCQLPCGPVCGTPPPPGRPWLPRDEYLCDGGDAGAPAGVGGEGSLQGIDPRDAVMKFDIGLGDRTKHRILPTNRVCLYAPRFAEVQVSTGTNEAIEVHGANYNRTVEVASRADGRSHANRLVQKQAAELARERRRAQDMEAKTTAGEDSSMRSLDSFLNAQHAKTGSQGQSASLARARLQPVQAKGRVRFDGIKTAESAVMKGVSVGASENVMTWQALSMTGIETPPARPGMAIIKRVSATEAEPGDTVTFTITYRNMGNTPIRSAEIVDSLLPRLEYVKGTAKGPRGTDFSASENRVGSTELKWTLPGVIAPGASGEVSFQALIR</sequence>
<feature type="compositionally biased region" description="Pro residues" evidence="1">
    <location>
        <begin position="42"/>
        <end position="70"/>
    </location>
</feature>
<dbReference type="AlphaFoldDB" id="A0A5B9VWZ2"/>
<dbReference type="RefSeq" id="WP_148592209.1">
    <property type="nucleotide sequence ID" value="NZ_CP042997.1"/>
</dbReference>
<proteinExistence type="predicted"/>
<protein>
    <recommendedName>
        <fullName evidence="2">DUF11 domain-containing protein</fullName>
    </recommendedName>
</protein>